<feature type="compositionally biased region" description="Basic and acidic residues" evidence="1">
    <location>
        <begin position="848"/>
        <end position="858"/>
    </location>
</feature>
<feature type="compositionally biased region" description="Low complexity" evidence="1">
    <location>
        <begin position="336"/>
        <end position="356"/>
    </location>
</feature>
<feature type="compositionally biased region" description="Basic and acidic residues" evidence="1">
    <location>
        <begin position="318"/>
        <end position="335"/>
    </location>
</feature>
<feature type="region of interest" description="Disordered" evidence="1">
    <location>
        <begin position="1"/>
        <end position="36"/>
    </location>
</feature>
<evidence type="ECO:0000313" key="4">
    <source>
        <dbReference type="Proteomes" id="UP000829720"/>
    </source>
</evidence>
<evidence type="ECO:0000313" key="3">
    <source>
        <dbReference type="EMBL" id="KAI1894405.1"/>
    </source>
</evidence>
<sequence>MFYGGPHRGPYPQRYGLRGTTPQPPGPASVLGPQFGQAPCYLPPRPPVACGPFAETQYERDSWNVSHSSRGIPEECQRPPPGLWYPGQGSGNNQGPGISPPGENIGNRLNPLHPHSGVSLDQAHAQSAQIPDSRRVDPLNKEILSNDRANEELLRCLAAKEKFPAPDKAVDRGGPHYRPELGSDNLVYKRQNPSWRSKSRPRRSRSRSRSRGKSQGWSKSRPRSRSRSWGKSRGRSKSHPRSRSRSPGKSRGRSKSRPHSRSRSRGKSRGRSKSRPHSRSRSRGKSRGRSKSRPRSRSRSRGKSRGRSKSRPRSRSRTRGDNRSKSTQGEKHDLTRSSSCSSSNSGSTSKRSPPSKRVAMDIVRELVLAGQHKDKEELMTTLKMCAVKKQLDLENHCKGSTQRGESSETQRFHSPVMKGMESSLFASILRKTKEDPLDHVLNVGQYKEILSKVGQGTKTESVNEFLLPHEQVRQDSSGFSRILGTMGNLSLLRERGKIFTDIEDEEKFLYGEEDDDNKGIQDDLSVKSSDQQNLPSRTMNVTCEKEGREGTSQQHPWLDSSRLGKGEMKQSIDFDKIKKALTTIGLDLGAAEISKMIARTQDRRNSSSTQGPTSHLLTKQGLSNGAPASFALSGLDTDSQDKQACKTPFFRPDTLQTAATMKNQPSCTSQAEILGLLQSQTSSCWSQNSNLLSYHAPAVDHQTPMATDIGYQRKLERVAANCQMQELSALKQALESVQATTKASNMDIYVDSANQSAKVKSSYQQRNSEENAQVNADRKGLKTEMQSQMKRKEYLIKELELLLKQQDSEFLIPVIGFYCQLCEEFFGDLTSAQDHATCHSHKEKCKKHADGHYKRRTDVNCPSTPAVDTDKQHRRQSDHKEKIKEESKNYGRGGEQVSLKVEKMETTRQVIVVSEPGSAKQAPSKIPERKEEAMTFEREHREDTSSKVSKKKKKKKEKKKMKKEKKKKKDRQRDSE</sequence>
<evidence type="ECO:0000256" key="1">
    <source>
        <dbReference type="SAM" id="MobiDB-lite"/>
    </source>
</evidence>
<feature type="compositionally biased region" description="Polar residues" evidence="1">
    <location>
        <begin position="526"/>
        <end position="536"/>
    </location>
</feature>
<name>A0A8T3DJB4_9TELE</name>
<proteinExistence type="predicted"/>
<comment type="caution">
    <text evidence="3">The sequence shown here is derived from an EMBL/GenBank/DDBJ whole genome shotgun (WGS) entry which is preliminary data.</text>
</comment>
<dbReference type="PANTHER" id="PTHR15577:SF2">
    <property type="entry name" value="ZINC FINGER PROTEIN 318"/>
    <property type="match status" value="1"/>
</dbReference>
<dbReference type="PROSITE" id="PS00028">
    <property type="entry name" value="ZINC_FINGER_C2H2_1"/>
    <property type="match status" value="1"/>
</dbReference>
<feature type="compositionally biased region" description="Basic residues" evidence="1">
    <location>
        <begin position="220"/>
        <end position="317"/>
    </location>
</feature>
<dbReference type="AlphaFoldDB" id="A0A8T3DJB4"/>
<dbReference type="SMART" id="SM00451">
    <property type="entry name" value="ZnF_U1"/>
    <property type="match status" value="1"/>
</dbReference>
<dbReference type="InterPro" id="IPR055309">
    <property type="entry name" value="Znf318-like"/>
</dbReference>
<feature type="compositionally biased region" description="Basic and acidic residues" evidence="1">
    <location>
        <begin position="878"/>
        <end position="889"/>
    </location>
</feature>
<feature type="region of interest" description="Disordered" evidence="1">
    <location>
        <begin position="61"/>
        <end position="357"/>
    </location>
</feature>
<feature type="region of interest" description="Disordered" evidence="1">
    <location>
        <begin position="759"/>
        <end position="785"/>
    </location>
</feature>
<feature type="region of interest" description="Disordered" evidence="1">
    <location>
        <begin position="848"/>
        <end position="976"/>
    </location>
</feature>
<feature type="compositionally biased region" description="Polar residues" evidence="1">
    <location>
        <begin position="759"/>
        <end position="774"/>
    </location>
</feature>
<protein>
    <recommendedName>
        <fullName evidence="2">C2H2-type domain-containing protein</fullName>
    </recommendedName>
</protein>
<gene>
    <name evidence="3" type="ORF">AGOR_G00115470</name>
</gene>
<feature type="compositionally biased region" description="Basic residues" evidence="1">
    <location>
        <begin position="948"/>
        <end position="970"/>
    </location>
</feature>
<feature type="compositionally biased region" description="Basic and acidic residues" evidence="1">
    <location>
        <begin position="926"/>
        <end position="945"/>
    </location>
</feature>
<keyword evidence="4" id="KW-1185">Reference proteome</keyword>
<dbReference type="OrthoDB" id="9909793at2759"/>
<dbReference type="GO" id="GO:0008270">
    <property type="term" value="F:zinc ion binding"/>
    <property type="evidence" value="ECO:0007669"/>
    <property type="project" value="InterPro"/>
</dbReference>
<accession>A0A8T3DJB4</accession>
<dbReference type="GO" id="GO:0005654">
    <property type="term" value="C:nucleoplasm"/>
    <property type="evidence" value="ECO:0007669"/>
    <property type="project" value="TreeGrafter"/>
</dbReference>
<dbReference type="Proteomes" id="UP000829720">
    <property type="component" value="Unassembled WGS sequence"/>
</dbReference>
<feature type="region of interest" description="Disordered" evidence="1">
    <location>
        <begin position="599"/>
        <end position="622"/>
    </location>
</feature>
<evidence type="ECO:0000259" key="2">
    <source>
        <dbReference type="PROSITE" id="PS00028"/>
    </source>
</evidence>
<feature type="region of interest" description="Disordered" evidence="1">
    <location>
        <begin position="510"/>
        <end position="536"/>
    </location>
</feature>
<feature type="domain" description="C2H2-type" evidence="2">
    <location>
        <begin position="819"/>
        <end position="841"/>
    </location>
</feature>
<feature type="compositionally biased region" description="Basic and acidic residues" evidence="1">
    <location>
        <begin position="132"/>
        <end position="181"/>
    </location>
</feature>
<feature type="compositionally biased region" description="Basic residues" evidence="1">
    <location>
        <begin position="197"/>
        <end position="212"/>
    </location>
</feature>
<dbReference type="GO" id="GO:0003676">
    <property type="term" value="F:nucleic acid binding"/>
    <property type="evidence" value="ECO:0007669"/>
    <property type="project" value="InterPro"/>
</dbReference>
<dbReference type="GO" id="GO:0045893">
    <property type="term" value="P:positive regulation of DNA-templated transcription"/>
    <property type="evidence" value="ECO:0007669"/>
    <property type="project" value="TreeGrafter"/>
</dbReference>
<dbReference type="InterPro" id="IPR013087">
    <property type="entry name" value="Znf_C2H2_type"/>
</dbReference>
<feature type="compositionally biased region" description="Polar residues" evidence="1">
    <location>
        <begin position="606"/>
        <end position="622"/>
    </location>
</feature>
<reference evidence="3" key="1">
    <citation type="submission" date="2021-01" db="EMBL/GenBank/DDBJ databases">
        <authorList>
            <person name="Zahm M."/>
            <person name="Roques C."/>
            <person name="Cabau C."/>
            <person name="Klopp C."/>
            <person name="Donnadieu C."/>
            <person name="Jouanno E."/>
            <person name="Lampietro C."/>
            <person name="Louis A."/>
            <person name="Herpin A."/>
            <person name="Echchiki A."/>
            <person name="Berthelot C."/>
            <person name="Parey E."/>
            <person name="Roest-Crollius H."/>
            <person name="Braasch I."/>
            <person name="Postlethwait J."/>
            <person name="Bobe J."/>
            <person name="Montfort J."/>
            <person name="Bouchez O."/>
            <person name="Begum T."/>
            <person name="Mejri S."/>
            <person name="Adams A."/>
            <person name="Chen W.-J."/>
            <person name="Guiguen Y."/>
        </authorList>
    </citation>
    <scope>NUCLEOTIDE SEQUENCE</scope>
    <source>
        <tissue evidence="3">Blood</tissue>
    </source>
</reference>
<organism evidence="3 4">
    <name type="scientific">Albula goreensis</name>
    <dbReference type="NCBI Taxonomy" id="1534307"/>
    <lineage>
        <taxon>Eukaryota</taxon>
        <taxon>Metazoa</taxon>
        <taxon>Chordata</taxon>
        <taxon>Craniata</taxon>
        <taxon>Vertebrata</taxon>
        <taxon>Euteleostomi</taxon>
        <taxon>Actinopterygii</taxon>
        <taxon>Neopterygii</taxon>
        <taxon>Teleostei</taxon>
        <taxon>Albuliformes</taxon>
        <taxon>Albulidae</taxon>
        <taxon>Albula</taxon>
    </lineage>
</organism>
<dbReference type="PANTHER" id="PTHR15577">
    <property type="entry name" value="ZINC FINGER CONTAINING PROTEIN"/>
    <property type="match status" value="1"/>
</dbReference>
<dbReference type="EMBL" id="JAERUA010000010">
    <property type="protein sequence ID" value="KAI1894405.1"/>
    <property type="molecule type" value="Genomic_DNA"/>
</dbReference>
<dbReference type="InterPro" id="IPR003604">
    <property type="entry name" value="Matrin/U1-like-C_Znf_C2H2"/>
</dbReference>
<dbReference type="GO" id="GO:0045892">
    <property type="term" value="P:negative regulation of DNA-templated transcription"/>
    <property type="evidence" value="ECO:0007669"/>
    <property type="project" value="TreeGrafter"/>
</dbReference>